<dbReference type="RefSeq" id="WP_215341344.1">
    <property type="nucleotide sequence ID" value="NZ_JAGSGD010000001.1"/>
</dbReference>
<dbReference type="InterPro" id="IPR003661">
    <property type="entry name" value="HisK_dim/P_dom"/>
</dbReference>
<feature type="transmembrane region" description="Helical" evidence="13">
    <location>
        <begin position="431"/>
        <end position="459"/>
    </location>
</feature>
<protein>
    <recommendedName>
        <fullName evidence="3">histidine kinase</fullName>
        <ecNumber evidence="3">2.7.13.3</ecNumber>
    </recommendedName>
</protein>
<evidence type="ECO:0000256" key="12">
    <source>
        <dbReference type="ARBA" id="ARBA00023136"/>
    </source>
</evidence>
<dbReference type="CDD" id="cd00075">
    <property type="entry name" value="HATPase"/>
    <property type="match status" value="1"/>
</dbReference>
<keyword evidence="8 15" id="KW-0418">Kinase</keyword>
<dbReference type="Gene3D" id="3.40.50.300">
    <property type="entry name" value="P-loop containing nucleotide triphosphate hydrolases"/>
    <property type="match status" value="1"/>
</dbReference>
<keyword evidence="9" id="KW-0067">ATP-binding</keyword>
<dbReference type="InterPro" id="IPR003594">
    <property type="entry name" value="HATPase_dom"/>
</dbReference>
<evidence type="ECO:0000256" key="8">
    <source>
        <dbReference type="ARBA" id="ARBA00022777"/>
    </source>
</evidence>
<dbReference type="Gene3D" id="1.20.120.620">
    <property type="entry name" value="Backbone structure of the membrane domain of e. Coli histidine kinase receptor kdpd"/>
    <property type="match status" value="1"/>
</dbReference>
<dbReference type="PROSITE" id="PS50109">
    <property type="entry name" value="HIS_KIN"/>
    <property type="match status" value="1"/>
</dbReference>
<dbReference type="Pfam" id="PF13493">
    <property type="entry name" value="DUF4118"/>
    <property type="match status" value="1"/>
</dbReference>
<evidence type="ECO:0000313" key="16">
    <source>
        <dbReference type="Proteomes" id="UP000622580"/>
    </source>
</evidence>
<comment type="caution">
    <text evidence="15">The sequence shown here is derived from an EMBL/GenBank/DDBJ whole genome shotgun (WGS) entry which is preliminary data.</text>
</comment>
<dbReference type="InterPro" id="IPR005467">
    <property type="entry name" value="His_kinase_dom"/>
</dbReference>
<proteinExistence type="predicted"/>
<dbReference type="Pfam" id="PF00512">
    <property type="entry name" value="HisKA"/>
    <property type="match status" value="1"/>
</dbReference>
<dbReference type="Gene3D" id="1.10.287.130">
    <property type="match status" value="1"/>
</dbReference>
<evidence type="ECO:0000256" key="5">
    <source>
        <dbReference type="ARBA" id="ARBA00022679"/>
    </source>
</evidence>
<evidence type="ECO:0000256" key="3">
    <source>
        <dbReference type="ARBA" id="ARBA00012438"/>
    </source>
</evidence>
<evidence type="ECO:0000256" key="10">
    <source>
        <dbReference type="ARBA" id="ARBA00022989"/>
    </source>
</evidence>
<dbReference type="PRINTS" id="PR00344">
    <property type="entry name" value="BCTRLSENSOR"/>
</dbReference>
<evidence type="ECO:0000259" key="14">
    <source>
        <dbReference type="PROSITE" id="PS50109"/>
    </source>
</evidence>
<dbReference type="SMART" id="SM00388">
    <property type="entry name" value="HisKA"/>
    <property type="match status" value="1"/>
</dbReference>
<dbReference type="FunFam" id="3.30.565.10:FF:000006">
    <property type="entry name" value="Sensor histidine kinase WalK"/>
    <property type="match status" value="1"/>
</dbReference>
<dbReference type="SUPFAM" id="SSF52402">
    <property type="entry name" value="Adenine nucleotide alpha hydrolases-like"/>
    <property type="match status" value="1"/>
</dbReference>
<gene>
    <name evidence="15" type="ORF">JKL49_14565</name>
</gene>
<dbReference type="InterPro" id="IPR036097">
    <property type="entry name" value="HisK_dim/P_sf"/>
</dbReference>
<dbReference type="InterPro" id="IPR025201">
    <property type="entry name" value="KdpD_TM"/>
</dbReference>
<keyword evidence="12 13" id="KW-0472">Membrane</keyword>
<dbReference type="InterPro" id="IPR003852">
    <property type="entry name" value="Sig_transdc_His_kinase_KdpD_N"/>
</dbReference>
<dbReference type="SUPFAM" id="SSF47384">
    <property type="entry name" value="Homodimeric domain of signal transducing histidine kinase"/>
    <property type="match status" value="1"/>
</dbReference>
<reference evidence="15" key="1">
    <citation type="submission" date="2021-04" db="EMBL/GenBank/DDBJ databases">
        <title>Draft genome assembly of strain Phenylobacterium sp. 20VBR1 using MiniION and Illumina platforms.</title>
        <authorList>
            <person name="Thomas F.A."/>
            <person name="Krishnan K.P."/>
            <person name="Sinha R.K."/>
        </authorList>
    </citation>
    <scope>NUCLEOTIDE SEQUENCE</scope>
    <source>
        <strain evidence="15">20VBR1</strain>
    </source>
</reference>
<keyword evidence="7" id="KW-0547">Nucleotide-binding</keyword>
<keyword evidence="5" id="KW-0808">Transferase</keyword>
<keyword evidence="11" id="KW-0902">Two-component regulatory system</keyword>
<dbReference type="InterPro" id="IPR038318">
    <property type="entry name" value="KdpD_sf"/>
</dbReference>
<keyword evidence="10 13" id="KW-1133">Transmembrane helix</keyword>
<feature type="domain" description="Histidine kinase" evidence="14">
    <location>
        <begin position="669"/>
        <end position="887"/>
    </location>
</feature>
<evidence type="ECO:0000256" key="9">
    <source>
        <dbReference type="ARBA" id="ARBA00022840"/>
    </source>
</evidence>
<sequence length="894" mass="96117">MSPDEPRRPDPDALLAATAKPGRGRLKVFLGMAPGVGKTYEMLRAARRRKAEGGDVVVGVVETHGRRETQALLRGLDVMARQPIAYRDHTLLEFDIDAALARKPELLLIDEYAHSNAPGSRHPKRWQDVEELLAAGIDIWTTLNVQHLESLVDVVWKITGVRQQETVPDSTLSGADEIEVIDITPSELRARMAEGKIYLPETARLAGDRFFKAENLTALRELTLRRAAQTVDDQLLGEMKRAGVEGPWAAGERILVLVGPDPAASSLVRAGRRLSDMMMDAPWTVAHVERPNAPPPAVMGTARLNEVLKLAEQLGGATVVLTGDDLVASVLDYARRNNVTQIVVGKPARRPRNPFHRALIPALLDEAAGAALHVITEASGQPLAPPPPRPRRGVEAPAWRGHAGALLMVALAGGVAAVTDRFSDGADLAMIFMLSVLGSGLAFGLWPAVTAAGVAALAYNFFFLEPRLTILIGQASDTLTFAVFFLVAMTTGWLTGRIRDQSRAVSRRASAIATLLAASRRLSSAARFEDAAQALAEQLAAATGGGAVVLTPKADDIAITAACPPLEILAPGDMAAARWAWEKGEPAGAGTGTLPNAAWTFRPLQGVKARAGVAGVEGGTVSVEEDERFVTAMLDQGAVALERAELAALAVDAEALRRTDRLRGALLNSVSHDLRTPLSTVLGSVTTLLDYGKSLTAKVQRDLLISIREEAERLNRYVGDLLDMTRLEGGALVTRREWVDIRDVLRAAADRVKRRAQGRKLVREFPPELSMVKADPSLLEQALVNILENAISYSPDGSSIELAAYEDRSNVVISIEDEGRGIPTSELERVFERFRRMEESTDRGKGAGLGLAISKGFVEAMGGRIAAASPIHDGRGTRILISLPKANKMPEHLL</sequence>
<evidence type="ECO:0000256" key="13">
    <source>
        <dbReference type="SAM" id="Phobius"/>
    </source>
</evidence>
<keyword evidence="4" id="KW-0597">Phosphoprotein</keyword>
<dbReference type="Gene3D" id="3.30.565.10">
    <property type="entry name" value="Histidine kinase-like ATPase, C-terminal domain"/>
    <property type="match status" value="1"/>
</dbReference>
<dbReference type="GO" id="GO:0005737">
    <property type="term" value="C:cytoplasm"/>
    <property type="evidence" value="ECO:0007669"/>
    <property type="project" value="UniProtKB-ARBA"/>
</dbReference>
<organism evidence="15 16">
    <name type="scientific">Phenylobacterium glaciei</name>
    <dbReference type="NCBI Taxonomy" id="2803784"/>
    <lineage>
        <taxon>Bacteria</taxon>
        <taxon>Pseudomonadati</taxon>
        <taxon>Pseudomonadota</taxon>
        <taxon>Alphaproteobacteria</taxon>
        <taxon>Caulobacterales</taxon>
        <taxon>Caulobacteraceae</taxon>
        <taxon>Phenylobacterium</taxon>
    </lineage>
</organism>
<dbReference type="GO" id="GO:0005524">
    <property type="term" value="F:ATP binding"/>
    <property type="evidence" value="ECO:0007669"/>
    <property type="project" value="UniProtKB-KW"/>
</dbReference>
<comment type="subcellular location">
    <subcellularLocation>
        <location evidence="2">Membrane</location>
        <topology evidence="2">Multi-pass membrane protein</topology>
    </subcellularLocation>
</comment>
<dbReference type="GO" id="GO:0000155">
    <property type="term" value="F:phosphorelay sensor kinase activity"/>
    <property type="evidence" value="ECO:0007669"/>
    <property type="project" value="InterPro"/>
</dbReference>
<dbReference type="SUPFAM" id="SSF52540">
    <property type="entry name" value="P-loop containing nucleoside triphosphate hydrolases"/>
    <property type="match status" value="1"/>
</dbReference>
<dbReference type="EC" id="2.7.13.3" evidence="3"/>
<dbReference type="SMART" id="SM00387">
    <property type="entry name" value="HATPase_c"/>
    <property type="match status" value="1"/>
</dbReference>
<evidence type="ECO:0000256" key="6">
    <source>
        <dbReference type="ARBA" id="ARBA00022692"/>
    </source>
</evidence>
<dbReference type="GO" id="GO:0005886">
    <property type="term" value="C:plasma membrane"/>
    <property type="evidence" value="ECO:0007669"/>
    <property type="project" value="TreeGrafter"/>
</dbReference>
<dbReference type="InterPro" id="IPR052023">
    <property type="entry name" value="Histidine_kinase_KdpD"/>
</dbReference>
<evidence type="ECO:0000256" key="2">
    <source>
        <dbReference type="ARBA" id="ARBA00004141"/>
    </source>
</evidence>
<dbReference type="SUPFAM" id="SSF55874">
    <property type="entry name" value="ATPase domain of HSP90 chaperone/DNA topoisomerase II/histidine kinase"/>
    <property type="match status" value="1"/>
</dbReference>
<dbReference type="PANTHER" id="PTHR45569">
    <property type="entry name" value="SENSOR PROTEIN KDPD"/>
    <property type="match status" value="1"/>
</dbReference>
<dbReference type="AlphaFoldDB" id="A0A941HW82"/>
<dbReference type="Pfam" id="PF02518">
    <property type="entry name" value="HATPase_c"/>
    <property type="match status" value="1"/>
</dbReference>
<dbReference type="PANTHER" id="PTHR45569:SF1">
    <property type="entry name" value="SENSOR PROTEIN KDPD"/>
    <property type="match status" value="1"/>
</dbReference>
<name>A0A941HW82_9CAUL</name>
<evidence type="ECO:0000256" key="4">
    <source>
        <dbReference type="ARBA" id="ARBA00022553"/>
    </source>
</evidence>
<comment type="catalytic activity">
    <reaction evidence="1">
        <text>ATP + protein L-histidine = ADP + protein N-phospho-L-histidine.</text>
        <dbReference type="EC" id="2.7.13.3"/>
    </reaction>
</comment>
<accession>A0A941HW82</accession>
<dbReference type="InterPro" id="IPR029016">
    <property type="entry name" value="GAF-like_dom_sf"/>
</dbReference>
<evidence type="ECO:0000256" key="7">
    <source>
        <dbReference type="ARBA" id="ARBA00022741"/>
    </source>
</evidence>
<dbReference type="InterPro" id="IPR004358">
    <property type="entry name" value="Sig_transdc_His_kin-like_C"/>
</dbReference>
<evidence type="ECO:0000313" key="15">
    <source>
        <dbReference type="EMBL" id="MBR7620614.1"/>
    </source>
</evidence>
<keyword evidence="16" id="KW-1185">Reference proteome</keyword>
<keyword evidence="6 13" id="KW-0812">Transmembrane</keyword>
<dbReference type="Proteomes" id="UP000622580">
    <property type="component" value="Unassembled WGS sequence"/>
</dbReference>
<feature type="transmembrane region" description="Helical" evidence="13">
    <location>
        <begin position="479"/>
        <end position="498"/>
    </location>
</feature>
<dbReference type="CDD" id="cd00082">
    <property type="entry name" value="HisKA"/>
    <property type="match status" value="1"/>
</dbReference>
<dbReference type="Pfam" id="PF02702">
    <property type="entry name" value="KdpD"/>
    <property type="match status" value="1"/>
</dbReference>
<dbReference type="Gene3D" id="3.30.450.40">
    <property type="match status" value="1"/>
</dbReference>
<dbReference type="InterPro" id="IPR027417">
    <property type="entry name" value="P-loop_NTPase"/>
</dbReference>
<dbReference type="FunFam" id="3.40.50.300:FF:000483">
    <property type="entry name" value="Sensor histidine kinase KdpD"/>
    <property type="match status" value="1"/>
</dbReference>
<evidence type="ECO:0000256" key="11">
    <source>
        <dbReference type="ARBA" id="ARBA00023012"/>
    </source>
</evidence>
<dbReference type="InterPro" id="IPR036890">
    <property type="entry name" value="HATPase_C_sf"/>
</dbReference>
<dbReference type="EMBL" id="JAGSGD010000001">
    <property type="protein sequence ID" value="MBR7620614.1"/>
    <property type="molecule type" value="Genomic_DNA"/>
</dbReference>
<evidence type="ECO:0000256" key="1">
    <source>
        <dbReference type="ARBA" id="ARBA00000085"/>
    </source>
</evidence>